<evidence type="ECO:0000313" key="2">
    <source>
        <dbReference type="Proteomes" id="UP001219525"/>
    </source>
</evidence>
<proteinExistence type="predicted"/>
<keyword evidence="2" id="KW-1185">Reference proteome</keyword>
<evidence type="ECO:0000313" key="1">
    <source>
        <dbReference type="EMBL" id="KAJ7189520.1"/>
    </source>
</evidence>
<organism evidence="1 2">
    <name type="scientific">Mycena pura</name>
    <dbReference type="NCBI Taxonomy" id="153505"/>
    <lineage>
        <taxon>Eukaryota</taxon>
        <taxon>Fungi</taxon>
        <taxon>Dikarya</taxon>
        <taxon>Basidiomycota</taxon>
        <taxon>Agaricomycotina</taxon>
        <taxon>Agaricomycetes</taxon>
        <taxon>Agaricomycetidae</taxon>
        <taxon>Agaricales</taxon>
        <taxon>Marasmiineae</taxon>
        <taxon>Mycenaceae</taxon>
        <taxon>Mycena</taxon>
    </lineage>
</organism>
<sequence length="156" mass="16830">MFGSRTGHASCTPSVTSAGASIPTFLCLAFSIRGSRSCRIHIGCPRIRATRCVCRCCGPCCSTSPRCRRPPTPDQGVRRTSLCVPHIRRTSHPAPGMALRHIFLPAPRPALLIDHPRRPPLSSNLTCPPPPFTYLVGASYRRCSLPRLASDSLAAA</sequence>
<accession>A0AAD6XXJ3</accession>
<gene>
    <name evidence="1" type="ORF">GGX14DRAFT_580621</name>
</gene>
<dbReference type="AlphaFoldDB" id="A0AAD6XXJ3"/>
<dbReference type="EMBL" id="JARJCW010000174">
    <property type="protein sequence ID" value="KAJ7189520.1"/>
    <property type="molecule type" value="Genomic_DNA"/>
</dbReference>
<reference evidence="1" key="1">
    <citation type="submission" date="2023-03" db="EMBL/GenBank/DDBJ databases">
        <title>Massive genome expansion in bonnet fungi (Mycena s.s.) driven by repeated elements and novel gene families across ecological guilds.</title>
        <authorList>
            <consortium name="Lawrence Berkeley National Laboratory"/>
            <person name="Harder C.B."/>
            <person name="Miyauchi S."/>
            <person name="Viragh M."/>
            <person name="Kuo A."/>
            <person name="Thoen E."/>
            <person name="Andreopoulos B."/>
            <person name="Lu D."/>
            <person name="Skrede I."/>
            <person name="Drula E."/>
            <person name="Henrissat B."/>
            <person name="Morin E."/>
            <person name="Kohler A."/>
            <person name="Barry K."/>
            <person name="LaButti K."/>
            <person name="Morin E."/>
            <person name="Salamov A."/>
            <person name="Lipzen A."/>
            <person name="Mereny Z."/>
            <person name="Hegedus B."/>
            <person name="Baldrian P."/>
            <person name="Stursova M."/>
            <person name="Weitz H."/>
            <person name="Taylor A."/>
            <person name="Grigoriev I.V."/>
            <person name="Nagy L.G."/>
            <person name="Martin F."/>
            <person name="Kauserud H."/>
        </authorList>
    </citation>
    <scope>NUCLEOTIDE SEQUENCE</scope>
    <source>
        <strain evidence="1">9144</strain>
    </source>
</reference>
<name>A0AAD6XXJ3_9AGAR</name>
<dbReference type="Proteomes" id="UP001219525">
    <property type="component" value="Unassembled WGS sequence"/>
</dbReference>
<comment type="caution">
    <text evidence="1">The sequence shown here is derived from an EMBL/GenBank/DDBJ whole genome shotgun (WGS) entry which is preliminary data.</text>
</comment>
<protein>
    <submittedName>
        <fullName evidence="1">Uncharacterized protein</fullName>
    </submittedName>
</protein>